<protein>
    <submittedName>
        <fullName evidence="6">TetR/AcrR family transcriptional regulator</fullName>
    </submittedName>
</protein>
<dbReference type="Pfam" id="PF21993">
    <property type="entry name" value="TetR_C_13_2"/>
    <property type="match status" value="1"/>
</dbReference>
<dbReference type="Proteomes" id="UP001595816">
    <property type="component" value="Unassembled WGS sequence"/>
</dbReference>
<dbReference type="RefSeq" id="WP_253752869.1">
    <property type="nucleotide sequence ID" value="NZ_JAMZDZ010000001.1"/>
</dbReference>
<dbReference type="Gene3D" id="1.10.357.10">
    <property type="entry name" value="Tetracycline Repressor, domain 2"/>
    <property type="match status" value="1"/>
</dbReference>
<organism evidence="6 7">
    <name type="scientific">Hamadaea flava</name>
    <dbReference type="NCBI Taxonomy" id="1742688"/>
    <lineage>
        <taxon>Bacteria</taxon>
        <taxon>Bacillati</taxon>
        <taxon>Actinomycetota</taxon>
        <taxon>Actinomycetes</taxon>
        <taxon>Micromonosporales</taxon>
        <taxon>Micromonosporaceae</taxon>
        <taxon>Hamadaea</taxon>
    </lineage>
</organism>
<dbReference type="InterPro" id="IPR036271">
    <property type="entry name" value="Tet_transcr_reg_TetR-rel_C_sf"/>
</dbReference>
<dbReference type="EMBL" id="JBHSAY010000009">
    <property type="protein sequence ID" value="MFC4132640.1"/>
    <property type="molecule type" value="Genomic_DNA"/>
</dbReference>
<dbReference type="InterPro" id="IPR001647">
    <property type="entry name" value="HTH_TetR"/>
</dbReference>
<dbReference type="Pfam" id="PF00440">
    <property type="entry name" value="TetR_N"/>
    <property type="match status" value="1"/>
</dbReference>
<reference evidence="7" key="1">
    <citation type="journal article" date="2019" name="Int. J. Syst. Evol. Microbiol.">
        <title>The Global Catalogue of Microorganisms (GCM) 10K type strain sequencing project: providing services to taxonomists for standard genome sequencing and annotation.</title>
        <authorList>
            <consortium name="The Broad Institute Genomics Platform"/>
            <consortium name="The Broad Institute Genome Sequencing Center for Infectious Disease"/>
            <person name="Wu L."/>
            <person name="Ma J."/>
        </authorList>
    </citation>
    <scope>NUCLEOTIDE SEQUENCE [LARGE SCALE GENOMIC DNA]</scope>
    <source>
        <strain evidence="7">CGMCC 4.7289</strain>
    </source>
</reference>
<dbReference type="PROSITE" id="PS50977">
    <property type="entry name" value="HTH_TETR_2"/>
    <property type="match status" value="1"/>
</dbReference>
<evidence type="ECO:0000256" key="3">
    <source>
        <dbReference type="ARBA" id="ARBA00023163"/>
    </source>
</evidence>
<dbReference type="PANTHER" id="PTHR47506">
    <property type="entry name" value="TRANSCRIPTIONAL REGULATORY PROTEIN"/>
    <property type="match status" value="1"/>
</dbReference>
<evidence type="ECO:0000256" key="4">
    <source>
        <dbReference type="PROSITE-ProRule" id="PRU00335"/>
    </source>
</evidence>
<feature type="domain" description="HTH tetR-type" evidence="5">
    <location>
        <begin position="3"/>
        <end position="63"/>
    </location>
</feature>
<dbReference type="InterPro" id="IPR054156">
    <property type="entry name" value="YxaF_TetR_C"/>
</dbReference>
<evidence type="ECO:0000256" key="2">
    <source>
        <dbReference type="ARBA" id="ARBA00023125"/>
    </source>
</evidence>
<keyword evidence="3" id="KW-0804">Transcription</keyword>
<evidence type="ECO:0000259" key="5">
    <source>
        <dbReference type="PROSITE" id="PS50977"/>
    </source>
</evidence>
<name>A0ABV8LPF5_9ACTN</name>
<evidence type="ECO:0000256" key="1">
    <source>
        <dbReference type="ARBA" id="ARBA00023015"/>
    </source>
</evidence>
<dbReference type="PANTHER" id="PTHR47506:SF3">
    <property type="entry name" value="HTH-TYPE TRANSCRIPTIONAL REGULATOR LMRA"/>
    <property type="match status" value="1"/>
</dbReference>
<sequence>MTTDSREKMIKTAAFLFGERGYAATSFQDVLARSGAPRGSIYHHFPGGKEQLAAEALRWYAGRTRDAMAAGTADGPTVEAVAGYFAATAAWLKKSDFRGGCPIGSVALDMSGDEPLREIVAEAFADWRRIVERSLLSEGCAPDTARSLAALVIAASEGALMLARTSRDLRDYESVATQVLAHLRTVLTAA</sequence>
<evidence type="ECO:0000313" key="7">
    <source>
        <dbReference type="Proteomes" id="UP001595816"/>
    </source>
</evidence>
<dbReference type="InterPro" id="IPR009057">
    <property type="entry name" value="Homeodomain-like_sf"/>
</dbReference>
<dbReference type="SUPFAM" id="SSF48498">
    <property type="entry name" value="Tetracyclin repressor-like, C-terminal domain"/>
    <property type="match status" value="1"/>
</dbReference>
<keyword evidence="1" id="KW-0805">Transcription regulation</keyword>
<accession>A0ABV8LPF5</accession>
<dbReference type="PRINTS" id="PR00455">
    <property type="entry name" value="HTHTETR"/>
</dbReference>
<feature type="DNA-binding region" description="H-T-H motif" evidence="4">
    <location>
        <begin position="26"/>
        <end position="45"/>
    </location>
</feature>
<evidence type="ECO:0000313" key="6">
    <source>
        <dbReference type="EMBL" id="MFC4132640.1"/>
    </source>
</evidence>
<proteinExistence type="predicted"/>
<keyword evidence="2 4" id="KW-0238">DNA-binding</keyword>
<dbReference type="SUPFAM" id="SSF46689">
    <property type="entry name" value="Homeodomain-like"/>
    <property type="match status" value="1"/>
</dbReference>
<keyword evidence="7" id="KW-1185">Reference proteome</keyword>
<comment type="caution">
    <text evidence="6">The sequence shown here is derived from an EMBL/GenBank/DDBJ whole genome shotgun (WGS) entry which is preliminary data.</text>
</comment>
<gene>
    <name evidence="6" type="ORF">ACFOZ4_18685</name>
</gene>